<protein>
    <submittedName>
        <fullName evidence="8">ABC transporter permease</fullName>
    </submittedName>
</protein>
<dbReference type="Proteomes" id="UP000620874">
    <property type="component" value="Unassembled WGS sequence"/>
</dbReference>
<keyword evidence="2" id="KW-1003">Cell membrane</keyword>
<feature type="domain" description="ABC3 transporter permease C-terminal" evidence="7">
    <location>
        <begin position="688"/>
        <end position="801"/>
    </location>
</feature>
<proteinExistence type="predicted"/>
<evidence type="ECO:0000313" key="8">
    <source>
        <dbReference type="EMBL" id="MBD8040736.1"/>
    </source>
</evidence>
<dbReference type="Pfam" id="PF02687">
    <property type="entry name" value="FtsX"/>
    <property type="match status" value="2"/>
</dbReference>
<dbReference type="PANTHER" id="PTHR30572:SF18">
    <property type="entry name" value="ABC-TYPE MACROLIDE FAMILY EXPORT SYSTEM PERMEASE COMPONENT 2"/>
    <property type="match status" value="1"/>
</dbReference>
<feature type="transmembrane region" description="Helical" evidence="6">
    <location>
        <begin position="21"/>
        <end position="46"/>
    </location>
</feature>
<keyword evidence="4 6" id="KW-1133">Transmembrane helix</keyword>
<comment type="subcellular location">
    <subcellularLocation>
        <location evidence="1">Cell membrane</location>
        <topology evidence="1">Multi-pass membrane protein</topology>
    </subcellularLocation>
</comment>
<evidence type="ECO:0000259" key="7">
    <source>
        <dbReference type="Pfam" id="PF02687"/>
    </source>
</evidence>
<evidence type="ECO:0000256" key="6">
    <source>
        <dbReference type="SAM" id="Phobius"/>
    </source>
</evidence>
<sequence length="808" mass="90823">MMIIHYLKIAWRNLWKYKTQSAIGIVGLAVCLLCFSICLYVCRLMWATDQCFPQKERIGEIAMKEPQGAKDLAGVPPELIDKLRILNGMEAEAFTYLGNPGYRSFEIEVKPDEMLPFDPMLCMEVDTCFRQVFGVDVLAGSWQAAVHTPNAVILSETLARRIYGNRLQDAIGKRLCTTSRFAFAGANSGIGYTVQAVMADIPSNNSFTYMQPLAMLVLNDSDGRLQWKGKDVTGGMGYVLLKGGKDSRKKLEADLRTKGLGLQMFGREFDVHVRPLGYAYWKYGGTMYIVWIAGIIGSLVLLVGLLNFFYFQVGTFLARSGEYSLRRVFGGGSAHLLGQLFVQAALTVLIAFLLVFVLIELLAPVLHIDMMEFELSIDGPVLQYQCAQYLLLVLAGSLGVCLFTVARTRRINIQTGIRGISIGRGKHRVRNIMLAIQYFICWIFVTLSFALYLQADKTTSALFGTLTRQEKSRILSIPLDYPFMKQAEKLALIERMKQCAGVEDCLLSDVDYTQGASGNVFYIQPDSRRDKEETPVNILSVPHNFFRFMHIPVLQGKVPNTENELVIDQVFGQELRTKHRMEPLGATLYGYYDEGYKVAGISSPFVTNAYGGTFAEKGYVFQLVDFRQYVGHCYLKCYAGKADEVRTQVDGLLHQALPYTVEPRISTFQDDIEAKQGIENALKGIIFFLAVVCVTLTLLGVYAAITIDTESRSKEVAIRKVHGASVGQIMWLFARIYIGIGGATALLAFPLLYGFMEYWEQMYRIFFRYGVWFWVTVFLFVAAVTAFTVVSRIVRIARINPAEMIKKE</sequence>
<evidence type="ECO:0000256" key="1">
    <source>
        <dbReference type="ARBA" id="ARBA00004651"/>
    </source>
</evidence>
<evidence type="ECO:0000256" key="3">
    <source>
        <dbReference type="ARBA" id="ARBA00022692"/>
    </source>
</evidence>
<comment type="caution">
    <text evidence="8">The sequence shown here is derived from an EMBL/GenBank/DDBJ whole genome shotgun (WGS) entry which is preliminary data.</text>
</comment>
<dbReference type="InterPro" id="IPR003838">
    <property type="entry name" value="ABC3_permease_C"/>
</dbReference>
<feature type="transmembrane region" description="Helical" evidence="6">
    <location>
        <begin position="685"/>
        <end position="708"/>
    </location>
</feature>
<keyword evidence="3 6" id="KW-0812">Transmembrane</keyword>
<dbReference type="PANTHER" id="PTHR30572">
    <property type="entry name" value="MEMBRANE COMPONENT OF TRANSPORTER-RELATED"/>
    <property type="match status" value="1"/>
</dbReference>
<feature type="transmembrane region" description="Helical" evidence="6">
    <location>
        <begin position="432"/>
        <end position="453"/>
    </location>
</feature>
<keyword evidence="9" id="KW-1185">Reference proteome</keyword>
<dbReference type="EMBL" id="JACSPP010000028">
    <property type="protein sequence ID" value="MBD8040736.1"/>
    <property type="molecule type" value="Genomic_DNA"/>
</dbReference>
<keyword evidence="5 6" id="KW-0472">Membrane</keyword>
<evidence type="ECO:0000256" key="4">
    <source>
        <dbReference type="ARBA" id="ARBA00022989"/>
    </source>
</evidence>
<feature type="transmembrane region" description="Helical" evidence="6">
    <location>
        <begin position="387"/>
        <end position="406"/>
    </location>
</feature>
<dbReference type="RefSeq" id="WP_191764143.1">
    <property type="nucleotide sequence ID" value="NZ_JACSPP010000028.1"/>
</dbReference>
<reference evidence="8 9" key="1">
    <citation type="submission" date="2020-08" db="EMBL/GenBank/DDBJ databases">
        <title>A Genomic Blueprint of the Chicken Gut Microbiome.</title>
        <authorList>
            <person name="Gilroy R."/>
            <person name="Ravi A."/>
            <person name="Getino M."/>
            <person name="Pursley I."/>
            <person name="Horton D.L."/>
            <person name="Alikhan N.-F."/>
            <person name="Baker D."/>
            <person name="Gharbi K."/>
            <person name="Hall N."/>
            <person name="Watson M."/>
            <person name="Adriaenssens E.M."/>
            <person name="Foster-Nyarko E."/>
            <person name="Jarju S."/>
            <person name="Secka A."/>
            <person name="Antonio M."/>
            <person name="Oren A."/>
            <person name="Chaudhuri R."/>
            <person name="La Ragione R.M."/>
            <person name="Hildebrand F."/>
            <person name="Pallen M.J."/>
        </authorList>
    </citation>
    <scope>NUCLEOTIDE SEQUENCE [LARGE SCALE GENOMIC DNA]</scope>
    <source>
        <strain evidence="8 9">Sa1CVN1</strain>
    </source>
</reference>
<evidence type="ECO:0000313" key="9">
    <source>
        <dbReference type="Proteomes" id="UP000620874"/>
    </source>
</evidence>
<feature type="transmembrane region" description="Helical" evidence="6">
    <location>
        <begin position="729"/>
        <end position="751"/>
    </location>
</feature>
<feature type="transmembrane region" description="Helical" evidence="6">
    <location>
        <begin position="288"/>
        <end position="313"/>
    </location>
</feature>
<feature type="transmembrane region" description="Helical" evidence="6">
    <location>
        <begin position="334"/>
        <end position="367"/>
    </location>
</feature>
<organism evidence="8 9">
    <name type="scientific">Phocaeicola intestinalis</name>
    <dbReference type="NCBI Taxonomy" id="2762212"/>
    <lineage>
        <taxon>Bacteria</taxon>
        <taxon>Pseudomonadati</taxon>
        <taxon>Bacteroidota</taxon>
        <taxon>Bacteroidia</taxon>
        <taxon>Bacteroidales</taxon>
        <taxon>Bacteroidaceae</taxon>
        <taxon>Phocaeicola</taxon>
    </lineage>
</organism>
<feature type="transmembrane region" description="Helical" evidence="6">
    <location>
        <begin position="771"/>
        <end position="794"/>
    </location>
</feature>
<gene>
    <name evidence="8" type="ORF">H9625_09875</name>
</gene>
<name>A0ABR8Y9G7_9BACT</name>
<feature type="domain" description="ABC3 transporter permease C-terminal" evidence="7">
    <location>
        <begin position="295"/>
        <end position="406"/>
    </location>
</feature>
<evidence type="ECO:0000256" key="5">
    <source>
        <dbReference type="ARBA" id="ARBA00023136"/>
    </source>
</evidence>
<accession>A0ABR8Y9G7</accession>
<dbReference type="InterPro" id="IPR050250">
    <property type="entry name" value="Macrolide_Exporter_MacB"/>
</dbReference>
<evidence type="ECO:0000256" key="2">
    <source>
        <dbReference type="ARBA" id="ARBA00022475"/>
    </source>
</evidence>